<gene>
    <name evidence="2" type="ORF">A3Q41_00478</name>
</gene>
<keyword evidence="3" id="KW-1185">Reference proteome</keyword>
<feature type="transmembrane region" description="Helical" evidence="1">
    <location>
        <begin position="16"/>
        <end position="37"/>
    </location>
</feature>
<reference evidence="3" key="2">
    <citation type="submission" date="2016-04" db="EMBL/GenBank/DDBJ databases">
        <title>Complete Genome and Plasmid Sequences for Rhodococcus fascians D188 and Draft Sequences for Rhodococcus spp. Isolates PBTS 1 and PBTS 2.</title>
        <authorList>
            <person name="Stamer R."/>
            <person name="Vereecke D."/>
            <person name="Zhang Y."/>
            <person name="Schilkey F."/>
            <person name="Devitt N."/>
            <person name="Randall J."/>
        </authorList>
    </citation>
    <scope>NUCLEOTIDE SEQUENCE [LARGE SCALE GENOMIC DNA]</scope>
    <source>
        <strain evidence="3">PBTS2</strain>
    </source>
</reference>
<dbReference type="AlphaFoldDB" id="A0A143QGB5"/>
<accession>A0A143QGB5</accession>
<keyword evidence="1" id="KW-0472">Membrane</keyword>
<keyword evidence="1" id="KW-1133">Transmembrane helix</keyword>
<keyword evidence="1" id="KW-0812">Transmembrane</keyword>
<reference evidence="2 3" key="1">
    <citation type="journal article" date="2016" name="Genome Announc.">
        <title>Complete Genome and Plasmid Sequences for Rhodococcus fascians D188 and Draft Sequences for Rhodococcus Isolates PBTS 1 and PBTS 2.</title>
        <authorList>
            <person name="Stamler R.A."/>
            <person name="Vereecke D."/>
            <person name="Zhang Y."/>
            <person name="Schilkey F."/>
            <person name="Devitt N."/>
            <person name="Randall J.J."/>
        </authorList>
    </citation>
    <scope>NUCLEOTIDE SEQUENCE [LARGE SCALE GENOMIC DNA]</scope>
    <source>
        <strain evidence="2 3">PBTS2</strain>
    </source>
</reference>
<name>A0A143QGB5_RHOFA</name>
<dbReference type="KEGG" id="rhs:A3Q41_00478"/>
<evidence type="ECO:0000313" key="2">
    <source>
        <dbReference type="EMBL" id="AMY21798.1"/>
    </source>
</evidence>
<evidence type="ECO:0008006" key="4">
    <source>
        <dbReference type="Google" id="ProtNLM"/>
    </source>
</evidence>
<sequence length="162" mass="17575">MTDTERGSRTLHRIRLVVLVVAVAISILSVLLVVGAWRNDVTIDSDKGVATAEVLSAGKLRSAVSFITPDGVTHNPRLGVLYPTNLVVGQRIEVEYYKADSDDNDSDSDLLVRVAGRDAAVAIVPAGSVIVVTWLIAGPALFWLRRKEAPRMKAKRMEVQDA</sequence>
<dbReference type="Proteomes" id="UP000076038">
    <property type="component" value="Chromosome"/>
</dbReference>
<evidence type="ECO:0000256" key="1">
    <source>
        <dbReference type="SAM" id="Phobius"/>
    </source>
</evidence>
<protein>
    <recommendedName>
        <fullName evidence="4">DUF3592 domain-containing protein</fullName>
    </recommendedName>
</protein>
<dbReference type="RefSeq" id="WP_048316197.1">
    <property type="nucleotide sequence ID" value="NZ_CP015220.1"/>
</dbReference>
<organism evidence="2 3">
    <name type="scientific">Rhodococcoides fascians</name>
    <name type="common">Rhodococcus fascians</name>
    <dbReference type="NCBI Taxonomy" id="1828"/>
    <lineage>
        <taxon>Bacteria</taxon>
        <taxon>Bacillati</taxon>
        <taxon>Actinomycetota</taxon>
        <taxon>Actinomycetes</taxon>
        <taxon>Mycobacteriales</taxon>
        <taxon>Nocardiaceae</taxon>
        <taxon>Rhodococcoides</taxon>
    </lineage>
</organism>
<feature type="transmembrane region" description="Helical" evidence="1">
    <location>
        <begin position="119"/>
        <end position="144"/>
    </location>
</feature>
<proteinExistence type="predicted"/>
<dbReference type="PATRIC" id="fig|1653479.3.peg.487"/>
<dbReference type="EMBL" id="CP015220">
    <property type="protein sequence ID" value="AMY21798.1"/>
    <property type="molecule type" value="Genomic_DNA"/>
</dbReference>
<evidence type="ECO:0000313" key="3">
    <source>
        <dbReference type="Proteomes" id="UP000076038"/>
    </source>
</evidence>